<dbReference type="EMBL" id="BAABFO010000016">
    <property type="protein sequence ID" value="GAA4336978.1"/>
    <property type="molecule type" value="Genomic_DNA"/>
</dbReference>
<evidence type="ECO:0000256" key="1">
    <source>
        <dbReference type="ARBA" id="ARBA00005417"/>
    </source>
</evidence>
<evidence type="ECO:0000256" key="6">
    <source>
        <dbReference type="ARBA" id="ARBA00022741"/>
    </source>
</evidence>
<evidence type="ECO:0000259" key="11">
    <source>
        <dbReference type="PROSITE" id="PS50893"/>
    </source>
</evidence>
<accession>A0ABP8HBB0</accession>
<keyword evidence="7 12" id="KW-0067">ATP-binding</keyword>
<keyword evidence="6" id="KW-0547">Nucleotide-binding</keyword>
<dbReference type="InterPro" id="IPR050763">
    <property type="entry name" value="ABC_transporter_ATP-binding"/>
</dbReference>
<evidence type="ECO:0000256" key="9">
    <source>
        <dbReference type="ARBA" id="ARBA00023136"/>
    </source>
</evidence>
<feature type="domain" description="ABC transporter" evidence="11">
    <location>
        <begin position="38"/>
        <end position="268"/>
    </location>
</feature>
<dbReference type="InterPro" id="IPR003439">
    <property type="entry name" value="ABC_transporter-like_ATP-bd"/>
</dbReference>
<dbReference type="InterPro" id="IPR003593">
    <property type="entry name" value="AAA+_ATPase"/>
</dbReference>
<evidence type="ECO:0000256" key="7">
    <source>
        <dbReference type="ARBA" id="ARBA00022840"/>
    </source>
</evidence>
<dbReference type="CDD" id="cd03263">
    <property type="entry name" value="ABC_subfamily_A"/>
    <property type="match status" value="1"/>
</dbReference>
<dbReference type="PROSITE" id="PS00211">
    <property type="entry name" value="ABC_TRANSPORTER_1"/>
    <property type="match status" value="1"/>
</dbReference>
<dbReference type="Proteomes" id="UP001501671">
    <property type="component" value="Unassembled WGS sequence"/>
</dbReference>
<sequence length="339" mass="37576">MTWHPGRPGRPGYYSGMTTTSLRTGPRPLAPPGAGPALRVERLDKRYGDRQIVDGLSFEIARGECFGLLGPNGAGKTTTLRALLGLTPIDGGRIRVLDRDIPAQAPQARARIGVVPQMDNLDPDFTVEENLLVFGRYFGLRDAEIRQRIPGLLEFASLSAKRRARIGELSGGMKRRLTLARALVNDPDLIVMDEPTTGLDPQARHLIWERLKALLAQGKTILLTTHFMDEAERLCDRLIVVDRGRAIAEGSPQELIARHVEAEVVEVYGDGAAGWLAENRPRLPGRIEVSGETVFCYTDTPDPVIASLRDRRGLRYLHRPANLEDLFLRIAGRDLREES</sequence>
<comment type="similarity">
    <text evidence="1">Belongs to the ABC transporter superfamily.</text>
</comment>
<dbReference type="PROSITE" id="PS50893">
    <property type="entry name" value="ABC_TRANSPORTER_2"/>
    <property type="match status" value="1"/>
</dbReference>
<evidence type="ECO:0000256" key="5">
    <source>
        <dbReference type="ARBA" id="ARBA00022519"/>
    </source>
</evidence>
<dbReference type="InterPro" id="IPR027417">
    <property type="entry name" value="P-loop_NTPase"/>
</dbReference>
<keyword evidence="3" id="KW-0536">Nodulation</keyword>
<reference evidence="13" key="1">
    <citation type="journal article" date="2019" name="Int. J. Syst. Evol. Microbiol.">
        <title>The Global Catalogue of Microorganisms (GCM) 10K type strain sequencing project: providing services to taxonomists for standard genome sequencing and annotation.</title>
        <authorList>
            <consortium name="The Broad Institute Genomics Platform"/>
            <consortium name="The Broad Institute Genome Sequencing Center for Infectious Disease"/>
            <person name="Wu L."/>
            <person name="Ma J."/>
        </authorList>
    </citation>
    <scope>NUCLEOTIDE SEQUENCE [LARGE SCALE GENOMIC DNA]</scope>
    <source>
        <strain evidence="13">JCM 17666</strain>
    </source>
</reference>
<evidence type="ECO:0000256" key="3">
    <source>
        <dbReference type="ARBA" id="ARBA00022458"/>
    </source>
</evidence>
<gene>
    <name evidence="12" type="ORF">GCM10023144_32050</name>
</gene>
<keyword evidence="5" id="KW-0997">Cell inner membrane</keyword>
<feature type="region of interest" description="Disordered" evidence="10">
    <location>
        <begin position="1"/>
        <end position="34"/>
    </location>
</feature>
<dbReference type="NCBIfam" id="TIGR01288">
    <property type="entry name" value="nodI"/>
    <property type="match status" value="1"/>
</dbReference>
<evidence type="ECO:0000256" key="8">
    <source>
        <dbReference type="ARBA" id="ARBA00022967"/>
    </source>
</evidence>
<keyword evidence="8" id="KW-1278">Translocase</keyword>
<dbReference type="SMART" id="SM00382">
    <property type="entry name" value="AAA"/>
    <property type="match status" value="1"/>
</dbReference>
<keyword evidence="9" id="KW-0472">Membrane</keyword>
<evidence type="ECO:0000256" key="2">
    <source>
        <dbReference type="ARBA" id="ARBA00022448"/>
    </source>
</evidence>
<comment type="caution">
    <text evidence="12">The sequence shown here is derived from an EMBL/GenBank/DDBJ whole genome shotgun (WGS) entry which is preliminary data.</text>
</comment>
<keyword evidence="4" id="KW-1003">Cell membrane</keyword>
<dbReference type="SUPFAM" id="SSF52540">
    <property type="entry name" value="P-loop containing nucleoside triphosphate hydrolases"/>
    <property type="match status" value="1"/>
</dbReference>
<evidence type="ECO:0000256" key="10">
    <source>
        <dbReference type="SAM" id="MobiDB-lite"/>
    </source>
</evidence>
<dbReference type="Pfam" id="PF00005">
    <property type="entry name" value="ABC_tran"/>
    <property type="match status" value="1"/>
</dbReference>
<organism evidence="12 13">
    <name type="scientific">Pigmentiphaga soli</name>
    <dbReference type="NCBI Taxonomy" id="1007095"/>
    <lineage>
        <taxon>Bacteria</taxon>
        <taxon>Pseudomonadati</taxon>
        <taxon>Pseudomonadota</taxon>
        <taxon>Betaproteobacteria</taxon>
        <taxon>Burkholderiales</taxon>
        <taxon>Alcaligenaceae</taxon>
        <taxon>Pigmentiphaga</taxon>
    </lineage>
</organism>
<keyword evidence="13" id="KW-1185">Reference proteome</keyword>
<dbReference type="PANTHER" id="PTHR42711:SF5">
    <property type="entry name" value="ABC TRANSPORTER ATP-BINDING PROTEIN NATA"/>
    <property type="match status" value="1"/>
</dbReference>
<name>A0ABP8HBB0_9BURK</name>
<dbReference type="InterPro" id="IPR005978">
    <property type="entry name" value="ABC_transptNodI"/>
</dbReference>
<proteinExistence type="inferred from homology"/>
<evidence type="ECO:0000313" key="13">
    <source>
        <dbReference type="Proteomes" id="UP001501671"/>
    </source>
</evidence>
<dbReference type="Gene3D" id="3.40.50.300">
    <property type="entry name" value="P-loop containing nucleotide triphosphate hydrolases"/>
    <property type="match status" value="1"/>
</dbReference>
<protein>
    <submittedName>
        <fullName evidence="12">ATP-binding cassette domain-containing protein</fullName>
    </submittedName>
</protein>
<dbReference type="PANTHER" id="PTHR42711">
    <property type="entry name" value="ABC TRANSPORTER ATP-BINDING PROTEIN"/>
    <property type="match status" value="1"/>
</dbReference>
<keyword evidence="2" id="KW-0813">Transport</keyword>
<dbReference type="InterPro" id="IPR017871">
    <property type="entry name" value="ABC_transporter-like_CS"/>
</dbReference>
<dbReference type="GO" id="GO:0005524">
    <property type="term" value="F:ATP binding"/>
    <property type="evidence" value="ECO:0007669"/>
    <property type="project" value="UniProtKB-KW"/>
</dbReference>
<evidence type="ECO:0000256" key="4">
    <source>
        <dbReference type="ARBA" id="ARBA00022475"/>
    </source>
</evidence>
<evidence type="ECO:0000313" key="12">
    <source>
        <dbReference type="EMBL" id="GAA4336978.1"/>
    </source>
</evidence>